<protein>
    <submittedName>
        <fullName evidence="1">Uncharacterized protein</fullName>
    </submittedName>
</protein>
<accession>A0A2P2PW16</accession>
<sequence>MLSVVNISCMLLYEFLGRILFTAKSKVKYNVAFRKLSNK</sequence>
<dbReference type="EMBL" id="GGEC01078411">
    <property type="protein sequence ID" value="MBX58895.1"/>
    <property type="molecule type" value="Transcribed_RNA"/>
</dbReference>
<proteinExistence type="predicted"/>
<evidence type="ECO:0000313" key="1">
    <source>
        <dbReference type="EMBL" id="MBX58895.1"/>
    </source>
</evidence>
<reference evidence="1" key="1">
    <citation type="submission" date="2018-02" db="EMBL/GenBank/DDBJ databases">
        <title>Rhizophora mucronata_Transcriptome.</title>
        <authorList>
            <person name="Meera S.P."/>
            <person name="Sreeshan A."/>
            <person name="Augustine A."/>
        </authorList>
    </citation>
    <scope>NUCLEOTIDE SEQUENCE</scope>
    <source>
        <tissue evidence="1">Leaf</tissue>
    </source>
</reference>
<dbReference type="AlphaFoldDB" id="A0A2P2PW16"/>
<organism evidence="1">
    <name type="scientific">Rhizophora mucronata</name>
    <name type="common">Asiatic mangrove</name>
    <dbReference type="NCBI Taxonomy" id="61149"/>
    <lineage>
        <taxon>Eukaryota</taxon>
        <taxon>Viridiplantae</taxon>
        <taxon>Streptophyta</taxon>
        <taxon>Embryophyta</taxon>
        <taxon>Tracheophyta</taxon>
        <taxon>Spermatophyta</taxon>
        <taxon>Magnoliopsida</taxon>
        <taxon>eudicotyledons</taxon>
        <taxon>Gunneridae</taxon>
        <taxon>Pentapetalae</taxon>
        <taxon>rosids</taxon>
        <taxon>fabids</taxon>
        <taxon>Malpighiales</taxon>
        <taxon>Rhizophoraceae</taxon>
        <taxon>Rhizophora</taxon>
    </lineage>
</organism>
<name>A0A2P2PW16_RHIMU</name>